<dbReference type="PROSITE" id="PS50977">
    <property type="entry name" value="HTH_TETR_2"/>
    <property type="match status" value="1"/>
</dbReference>
<dbReference type="AlphaFoldDB" id="A0A101J999"/>
<dbReference type="SUPFAM" id="SSF46689">
    <property type="entry name" value="Homeodomain-like"/>
    <property type="match status" value="1"/>
</dbReference>
<organism evidence="6 7">
    <name type="scientific">Actinoplanes awajinensis subsp. mycoplanecinus</name>
    <dbReference type="NCBI Taxonomy" id="135947"/>
    <lineage>
        <taxon>Bacteria</taxon>
        <taxon>Bacillati</taxon>
        <taxon>Actinomycetota</taxon>
        <taxon>Actinomycetes</taxon>
        <taxon>Micromonosporales</taxon>
        <taxon>Micromonosporaceae</taxon>
        <taxon>Actinoplanes</taxon>
    </lineage>
</organism>
<reference evidence="6 7" key="1">
    <citation type="submission" date="2015-10" db="EMBL/GenBank/DDBJ databases">
        <authorList>
            <person name="Gilbert D.G."/>
        </authorList>
    </citation>
    <scope>NUCLEOTIDE SEQUENCE [LARGE SCALE GENOMIC DNA]</scope>
    <source>
        <strain evidence="6 7">NRRL B-16712</strain>
    </source>
</reference>
<dbReference type="EMBL" id="LLZH01000340">
    <property type="protein sequence ID" value="KUL22578.1"/>
    <property type="molecule type" value="Genomic_DNA"/>
</dbReference>
<dbReference type="Pfam" id="PF00440">
    <property type="entry name" value="TetR_N"/>
    <property type="match status" value="1"/>
</dbReference>
<keyword evidence="2 4" id="KW-0238">DNA-binding</keyword>
<dbReference type="SUPFAM" id="SSF48498">
    <property type="entry name" value="Tetracyclin repressor-like, C-terminal domain"/>
    <property type="match status" value="1"/>
</dbReference>
<dbReference type="PANTHER" id="PTHR47506">
    <property type="entry name" value="TRANSCRIPTIONAL REGULATORY PROTEIN"/>
    <property type="match status" value="1"/>
</dbReference>
<comment type="caution">
    <text evidence="6">The sequence shown here is derived from an EMBL/GenBank/DDBJ whole genome shotgun (WGS) entry which is preliminary data.</text>
</comment>
<feature type="domain" description="HTH tetR-type" evidence="5">
    <location>
        <begin position="8"/>
        <end position="68"/>
    </location>
</feature>
<proteinExistence type="predicted"/>
<accession>A0A101J999</accession>
<evidence type="ECO:0000256" key="4">
    <source>
        <dbReference type="PROSITE-ProRule" id="PRU00335"/>
    </source>
</evidence>
<feature type="DNA-binding region" description="H-T-H motif" evidence="4">
    <location>
        <begin position="31"/>
        <end position="50"/>
    </location>
</feature>
<keyword evidence="3" id="KW-0804">Transcription</keyword>
<name>A0A101J999_9ACTN</name>
<dbReference type="InterPro" id="IPR036271">
    <property type="entry name" value="Tet_transcr_reg_TetR-rel_C_sf"/>
</dbReference>
<evidence type="ECO:0000256" key="2">
    <source>
        <dbReference type="ARBA" id="ARBA00023125"/>
    </source>
</evidence>
<evidence type="ECO:0000256" key="3">
    <source>
        <dbReference type="ARBA" id="ARBA00023163"/>
    </source>
</evidence>
<dbReference type="GO" id="GO:0003677">
    <property type="term" value="F:DNA binding"/>
    <property type="evidence" value="ECO:0007669"/>
    <property type="project" value="UniProtKB-UniRule"/>
</dbReference>
<evidence type="ECO:0000313" key="7">
    <source>
        <dbReference type="Proteomes" id="UP000053244"/>
    </source>
</evidence>
<evidence type="ECO:0000313" key="6">
    <source>
        <dbReference type="EMBL" id="KUL22578.1"/>
    </source>
</evidence>
<evidence type="ECO:0000256" key="1">
    <source>
        <dbReference type="ARBA" id="ARBA00023015"/>
    </source>
</evidence>
<dbReference type="RefSeq" id="WP_067707196.1">
    <property type="nucleotide sequence ID" value="NZ_LLZH01000340.1"/>
</dbReference>
<gene>
    <name evidence="6" type="ORF">ADL15_47885</name>
</gene>
<dbReference type="Gene3D" id="1.10.357.10">
    <property type="entry name" value="Tetracycline Repressor, domain 2"/>
    <property type="match status" value="1"/>
</dbReference>
<sequence length="197" mass="20872">MQLTRKGAETRQRIVAGAADEVRDRGVTALTLQDVLARTRTSKGQLFHYFPGGKDELLLAVAQHESDQQPSAEDLTTWAAWHDWRDRVVAHYRGAGERCTLSDLAAQPARTALGAQAVIARLLATRQAHLTAGIRHLQATGEIDAELDADRAAAALVAGIQGGVAVLMATGSTAHLEAALDIGIAGLRPRSTPAKGC</sequence>
<protein>
    <submittedName>
        <fullName evidence="6">TetR family transcriptional regulator</fullName>
    </submittedName>
</protein>
<dbReference type="PANTHER" id="PTHR47506:SF1">
    <property type="entry name" value="HTH-TYPE TRANSCRIPTIONAL REGULATOR YJDC"/>
    <property type="match status" value="1"/>
</dbReference>
<evidence type="ECO:0000259" key="5">
    <source>
        <dbReference type="PROSITE" id="PS50977"/>
    </source>
</evidence>
<dbReference type="InterPro" id="IPR009057">
    <property type="entry name" value="Homeodomain-like_sf"/>
</dbReference>
<keyword evidence="1" id="KW-0805">Transcription regulation</keyword>
<dbReference type="Proteomes" id="UP000053244">
    <property type="component" value="Unassembled WGS sequence"/>
</dbReference>
<dbReference type="InterPro" id="IPR001647">
    <property type="entry name" value="HTH_TetR"/>
</dbReference>
<keyword evidence="7" id="KW-1185">Reference proteome</keyword>